<evidence type="ECO:0000313" key="2">
    <source>
        <dbReference type="Proteomes" id="UP000637239"/>
    </source>
</evidence>
<dbReference type="KEGG" id="ache:ACHE_30593S"/>
<sequence length="166" mass="17994">MLALEMVVTVFNPLNTTRHCQPVTPEKRPASKMADLASLENSTAALILHSRSKTLSSSQPAAKAKPESTSPPMLIWSAIVANRTMAKSVGTAVVADGARLVECETQERLKTRGHEKARQIAGMDASAKEHPAENDNLDDIVHKLQHAHVTGVYMSEYRGSLPNNTN</sequence>
<proteinExistence type="predicted"/>
<protein>
    <submittedName>
        <fullName evidence="1">Uncharacterized protein</fullName>
    </submittedName>
</protein>
<dbReference type="EMBL" id="AP024418">
    <property type="protein sequence ID" value="BCR86606.1"/>
    <property type="molecule type" value="Genomic_DNA"/>
</dbReference>
<organism evidence="1 2">
    <name type="scientific">Aspergillus chevalieri</name>
    <name type="common">Eurotium chevalieri</name>
    <dbReference type="NCBI Taxonomy" id="182096"/>
    <lineage>
        <taxon>Eukaryota</taxon>
        <taxon>Fungi</taxon>
        <taxon>Dikarya</taxon>
        <taxon>Ascomycota</taxon>
        <taxon>Pezizomycotina</taxon>
        <taxon>Eurotiomycetes</taxon>
        <taxon>Eurotiomycetidae</taxon>
        <taxon>Eurotiales</taxon>
        <taxon>Aspergillaceae</taxon>
        <taxon>Aspergillus</taxon>
        <taxon>Aspergillus subgen. Aspergillus</taxon>
    </lineage>
</organism>
<dbReference type="Proteomes" id="UP000637239">
    <property type="component" value="Chromosome 3"/>
</dbReference>
<gene>
    <name evidence="1" type="ORF">ACHE_30593S</name>
</gene>
<dbReference type="GeneID" id="66980965"/>
<reference evidence="1" key="1">
    <citation type="submission" date="2021-01" db="EMBL/GenBank/DDBJ databases">
        <authorList>
            <consortium name="Aspergillus chevalieri M1 genome sequencing consortium"/>
            <person name="Kazuki M."/>
            <person name="Futagami T."/>
        </authorList>
    </citation>
    <scope>NUCLEOTIDE SEQUENCE</scope>
    <source>
        <strain evidence="1">M1</strain>
    </source>
</reference>
<evidence type="ECO:0000313" key="1">
    <source>
        <dbReference type="EMBL" id="BCR86606.1"/>
    </source>
</evidence>
<name>A0A7R7VL55_ASPCH</name>
<reference evidence="1" key="2">
    <citation type="submission" date="2021-02" db="EMBL/GenBank/DDBJ databases">
        <title>Aspergillus chevalieri M1 genome sequence.</title>
        <authorList>
            <person name="Kadooka C."/>
            <person name="Mori K."/>
            <person name="Futagami T."/>
        </authorList>
    </citation>
    <scope>NUCLEOTIDE SEQUENCE</scope>
    <source>
        <strain evidence="1">M1</strain>
    </source>
</reference>
<keyword evidence="2" id="KW-1185">Reference proteome</keyword>
<accession>A0A7R7VL55</accession>
<dbReference type="AlphaFoldDB" id="A0A7R7VL55"/>
<dbReference type="RefSeq" id="XP_043135128.1">
    <property type="nucleotide sequence ID" value="XM_043277228.1"/>
</dbReference>